<dbReference type="STRING" id="9925.ENSCHIP00000007114"/>
<dbReference type="Proteomes" id="UP000291000">
    <property type="component" value="Unassembled WGS sequence"/>
</dbReference>
<dbReference type="InterPro" id="IPR015245">
    <property type="entry name" value="Tap_RNA-bd"/>
</dbReference>
<dbReference type="Gene3D" id="3.30.70.330">
    <property type="match status" value="2"/>
</dbReference>
<dbReference type="PROSITE" id="PS50177">
    <property type="entry name" value="NTF2_DOMAIN"/>
    <property type="match status" value="1"/>
</dbReference>
<dbReference type="FunFam" id="3.10.450.50:FF:000004">
    <property type="entry name" value="Nuclear RNA export factor 1"/>
    <property type="match status" value="1"/>
</dbReference>
<dbReference type="Gene3D" id="3.10.450.50">
    <property type="match status" value="1"/>
</dbReference>
<keyword evidence="3" id="KW-0813">Transport</keyword>
<evidence type="ECO:0000256" key="3">
    <source>
        <dbReference type="ARBA" id="ARBA00022448"/>
    </source>
</evidence>
<dbReference type="GO" id="GO:0005634">
    <property type="term" value="C:nucleus"/>
    <property type="evidence" value="ECO:0007669"/>
    <property type="project" value="UniProtKB-SubCell"/>
</dbReference>
<dbReference type="SUPFAM" id="SSF54928">
    <property type="entry name" value="RNA-binding domain, RBD"/>
    <property type="match status" value="2"/>
</dbReference>
<dbReference type="Pfam" id="PF22602">
    <property type="entry name" value="NXF_NTF2"/>
    <property type="match status" value="1"/>
</dbReference>
<dbReference type="Ensembl" id="ENSCHIT00000014854.1">
    <property type="protein sequence ID" value="ENSCHIP00000007114.1"/>
    <property type="gene ID" value="ENSCHIG00000010744.1"/>
</dbReference>
<comment type="subcellular location">
    <subcellularLocation>
        <location evidence="1">Nucleus</location>
    </subcellularLocation>
</comment>
<feature type="domain" description="NTF2" evidence="7">
    <location>
        <begin position="329"/>
        <end position="479"/>
    </location>
</feature>
<dbReference type="SUPFAM" id="SSF54427">
    <property type="entry name" value="NTF2-like"/>
    <property type="match status" value="1"/>
</dbReference>
<name>A0A452E553_CAPHI</name>
<protein>
    <recommendedName>
        <fullName evidence="7">NTF2 domain-containing protein</fullName>
    </recommendedName>
</protein>
<dbReference type="AlphaFoldDB" id="A0A452E553"/>
<dbReference type="Bgee" id="ENSCHIG00000010744">
    <property type="expression patterns" value="Expressed in rumen and 2 other cell types or tissues"/>
</dbReference>
<evidence type="ECO:0000256" key="1">
    <source>
        <dbReference type="ARBA" id="ARBA00004123"/>
    </source>
</evidence>
<feature type="region of interest" description="Disordered" evidence="6">
    <location>
        <begin position="489"/>
        <end position="523"/>
    </location>
</feature>
<dbReference type="GO" id="GO:0003723">
    <property type="term" value="F:RNA binding"/>
    <property type="evidence" value="ECO:0007669"/>
    <property type="project" value="InterPro"/>
</dbReference>
<dbReference type="Pfam" id="PF24048">
    <property type="entry name" value="LRR_NXF1-5"/>
    <property type="match status" value="1"/>
</dbReference>
<organism evidence="8 9">
    <name type="scientific">Capra hircus</name>
    <name type="common">Goat</name>
    <dbReference type="NCBI Taxonomy" id="9925"/>
    <lineage>
        <taxon>Eukaryota</taxon>
        <taxon>Metazoa</taxon>
        <taxon>Chordata</taxon>
        <taxon>Craniata</taxon>
        <taxon>Vertebrata</taxon>
        <taxon>Euteleostomi</taxon>
        <taxon>Mammalia</taxon>
        <taxon>Eutheria</taxon>
        <taxon>Laurasiatheria</taxon>
        <taxon>Artiodactyla</taxon>
        <taxon>Ruminantia</taxon>
        <taxon>Pecora</taxon>
        <taxon>Bovidae</taxon>
        <taxon>Caprinae</taxon>
        <taxon>Capra</taxon>
    </lineage>
</organism>
<evidence type="ECO:0000256" key="4">
    <source>
        <dbReference type="ARBA" id="ARBA00022816"/>
    </source>
</evidence>
<dbReference type="InterPro" id="IPR012677">
    <property type="entry name" value="Nucleotide-bd_a/b_plait_sf"/>
</dbReference>
<evidence type="ECO:0000256" key="5">
    <source>
        <dbReference type="ARBA" id="ARBA00023242"/>
    </source>
</evidence>
<reference evidence="9" key="1">
    <citation type="submission" date="2016-04" db="EMBL/GenBank/DDBJ databases">
        <title>Polished mammalian reference genomes with single-molecule sequencing and chromosome conformation capture applied to the Capra hircus genome.</title>
        <authorList>
            <person name="Bickhart D.M."/>
            <person name="Koren S."/>
            <person name="Rosen B."/>
            <person name="Hastie A."/>
            <person name="Liachko I."/>
            <person name="Sullivan S.T."/>
            <person name="Burton J."/>
            <person name="Sayre B.L."/>
            <person name="Huson H.J."/>
            <person name="Lee J."/>
            <person name="Lam E."/>
            <person name="Kelley C.M."/>
            <person name="Hutchison J.L."/>
            <person name="Zhou Y."/>
            <person name="Sun J."/>
            <person name="Crisa A."/>
            <person name="Schwartz J.C."/>
            <person name="Hammond J.A."/>
            <person name="Schroeder S.G."/>
            <person name="Liu G.E."/>
            <person name="Dunham M."/>
            <person name="Shendure J."/>
            <person name="Sonstegard T.S."/>
            <person name="Phillippy A.M."/>
            <person name="Van Tassell C.P."/>
            <person name="Smith T.P."/>
        </authorList>
    </citation>
    <scope>NUCLEOTIDE SEQUENCE [LARGE SCALE GENOMIC DNA]</scope>
</reference>
<dbReference type="GO" id="GO:0016973">
    <property type="term" value="P:poly(A)+ mRNA export from nucleus"/>
    <property type="evidence" value="ECO:0007669"/>
    <property type="project" value="TreeGrafter"/>
</dbReference>
<dbReference type="InterPro" id="IPR018222">
    <property type="entry name" value="Nuclear_transport_factor_2_euk"/>
</dbReference>
<dbReference type="OMA" id="LMTCDIG"/>
<evidence type="ECO:0000259" key="7">
    <source>
        <dbReference type="PROSITE" id="PS50177"/>
    </source>
</evidence>
<dbReference type="InterPro" id="IPR002075">
    <property type="entry name" value="NTF2_dom"/>
</dbReference>
<dbReference type="GO" id="GO:0005737">
    <property type="term" value="C:cytoplasm"/>
    <property type="evidence" value="ECO:0007669"/>
    <property type="project" value="InterPro"/>
</dbReference>
<dbReference type="Pfam" id="PF09162">
    <property type="entry name" value="Tap-RNA_bind"/>
    <property type="match status" value="2"/>
</dbReference>
<dbReference type="PANTHER" id="PTHR10662">
    <property type="entry name" value="NUCLEAR RNA EXPORT FACTOR"/>
    <property type="match status" value="1"/>
</dbReference>
<dbReference type="PANTHER" id="PTHR10662:SF12">
    <property type="entry name" value="NUCLEAR RNA EXPORT FACTOR 3"/>
    <property type="match status" value="1"/>
</dbReference>
<proteinExistence type="inferred from homology"/>
<dbReference type="InterPro" id="IPR057125">
    <property type="entry name" value="NXF1/2/3/5-like_LRR"/>
</dbReference>
<sequence>MEHTDKVNPLQRRAPSWGVYRRQYTYWSEQVISQQQQDRDSEESDACMDIQARYASCELPSHHRRSSFQKQDQMHIYMETKQKPPEKRMGRNRQDETLGSWFKIIIPFGIKYDEKWLLNLIQKQSSVPFTAFEVRQDMEMMRRNGVDCRHWSHILLLLSLSLQFHYEKMQAQFFVENANIACALKNVNGKIFNEVNEKIFILVEPCESPQSVQKVLTSEKVEQIKFSFLDLSNKKPYLLDGLSTIMGNASNTQNLNISNTEVKAEGQMDKGQQLEPEGMCADRNAMCTNFPDKSTNIRLLSLDGQETLSGSKCAIEAPKFLSTYKVNSQILQFLQQYYLIHDYGNRQGLLDFYHEEACFFLTIPFNPKDSGLSSVRLYFKDNRNTEKLKDPNLRVQMLKHTKHDIVHALCALPKTQHDFSSFVVDMCFQTETMFSFSVSGVFKEVEGMSPGCVRAFTRTFIATPASSSSLCIVNDKLFVSEASPSEAQHLHSPSQYLHSPPVPCTPSPRSNRKWGRLSSSRLG</sequence>
<comment type="similarity">
    <text evidence="2">Belongs to the NXF family.</text>
</comment>
<dbReference type="InterPro" id="IPR030217">
    <property type="entry name" value="NXF_fam"/>
</dbReference>
<keyword evidence="9" id="KW-1185">Reference proteome</keyword>
<evidence type="ECO:0000313" key="8">
    <source>
        <dbReference type="Ensembl" id="ENSCHIP00000007114.1"/>
    </source>
</evidence>
<evidence type="ECO:0000256" key="6">
    <source>
        <dbReference type="SAM" id="MobiDB-lite"/>
    </source>
</evidence>
<dbReference type="InterPro" id="IPR035979">
    <property type="entry name" value="RBD_domain_sf"/>
</dbReference>
<accession>A0A452E553</accession>
<evidence type="ECO:0000313" key="9">
    <source>
        <dbReference type="Proteomes" id="UP000291000"/>
    </source>
</evidence>
<dbReference type="GeneTree" id="ENSGT00390000007539"/>
<dbReference type="InterPro" id="IPR032710">
    <property type="entry name" value="NTF2-like_dom_sf"/>
</dbReference>
<reference evidence="8" key="2">
    <citation type="submission" date="2025-08" db="UniProtKB">
        <authorList>
            <consortium name="Ensembl"/>
        </authorList>
    </citation>
    <scope>IDENTIFICATION</scope>
</reference>
<reference evidence="8" key="3">
    <citation type="submission" date="2025-09" db="UniProtKB">
        <authorList>
            <consortium name="Ensembl"/>
        </authorList>
    </citation>
    <scope>IDENTIFICATION</scope>
</reference>
<evidence type="ECO:0000256" key="2">
    <source>
        <dbReference type="ARBA" id="ARBA00009285"/>
    </source>
</evidence>
<keyword evidence="5" id="KW-0539">Nucleus</keyword>
<keyword evidence="4" id="KW-0509">mRNA transport</keyword>